<sequence length="673" mass="76612">MHRLNGLFVMDKPRRGSYRETMDPHYDSAGKFFTTVDGVPVRKLFVGNLPPEGSYNLNHSHLASLFQPYGTVVNISLVQKPEAKPFAFVTFLTPQDAAKALIHKGQISISRRKLYLSPADSWHQPIELPSGEIVWDRRKQETKEDEADFADAEEEDCSESASTANDEVAPIASDEPTEEDNEMELASCPIEKLNDDCLQLIFELIPVPERLTLSRVCRRWRELNSYYWKSFKKLDFTTQPLDKVVLTDMKLNYFLHLCPNVTSLNIAQDDNDLSSEAIVIIAKTCKDLDEIHMRNITIQKRSLAYLANSCPKLKSFSMNACNSHHDGEMSSLVKKSKNLECISLKYGAKTSGFWLKQLQSPLRSLMLEMYEFNPENLIDGIARVKSSLRELSFVSCSKLRNQDLQKIVQMCPELTKFSLSGMVSLSLYDQSAVYPITQLSKLEILDLEHNRMVSDKFMQSLVDGCPVLRHLNISGIETADLTERGLSLLVNLPELTHLRMACLKVNDSLLKNLSKKLKLKHLDIMGCPNVTDEGCIEILNNCPQLESLDLAGCGQVTNETILAAVNILSNDPSRKRLNIVCGSTMVHEEPWFHENDAMKRLNVDLNSTFFANNVDDIYQMDSDLDNSEDSFDDYDVYDEYNNYYDSDDMYDLEEDDMEYDLINIINHDFAFPL</sequence>
<dbReference type="InterPro" id="IPR001611">
    <property type="entry name" value="Leu-rich_rpt"/>
</dbReference>
<keyword evidence="1" id="KW-0833">Ubl conjugation pathway</keyword>
<dbReference type="InterPro" id="IPR001810">
    <property type="entry name" value="F-box_dom"/>
</dbReference>
<keyword evidence="2" id="KW-0694">RNA-binding</keyword>
<dbReference type="PANTHER" id="PTHR13382">
    <property type="entry name" value="MITOCHONDRIAL ATP SYNTHASE COUPLING FACTOR B"/>
    <property type="match status" value="1"/>
</dbReference>
<dbReference type="SUPFAM" id="SSF52047">
    <property type="entry name" value="RNI-like"/>
    <property type="match status" value="1"/>
</dbReference>
<dbReference type="InterPro" id="IPR050648">
    <property type="entry name" value="F-box_LRR-repeat"/>
</dbReference>
<dbReference type="Proteomes" id="UP000466442">
    <property type="component" value="Unassembled WGS sequence"/>
</dbReference>
<dbReference type="SMART" id="SM00367">
    <property type="entry name" value="LRR_CC"/>
    <property type="match status" value="7"/>
</dbReference>
<accession>A0A6A4K786</accession>
<dbReference type="InterPro" id="IPR032675">
    <property type="entry name" value="LRR_dom_sf"/>
</dbReference>
<proteinExistence type="predicted"/>
<evidence type="ECO:0000256" key="3">
    <source>
        <dbReference type="SAM" id="MobiDB-lite"/>
    </source>
</evidence>
<feature type="region of interest" description="Disordered" evidence="3">
    <location>
        <begin position="144"/>
        <end position="168"/>
    </location>
</feature>
<dbReference type="SMART" id="SM00360">
    <property type="entry name" value="RRM"/>
    <property type="match status" value="1"/>
</dbReference>
<dbReference type="PROSITE" id="PS50181">
    <property type="entry name" value="FBOX"/>
    <property type="match status" value="1"/>
</dbReference>
<evidence type="ECO:0000313" key="4">
    <source>
        <dbReference type="EMBL" id="KAF6207754.1"/>
    </source>
</evidence>
<feature type="compositionally biased region" description="Acidic residues" evidence="3">
    <location>
        <begin position="144"/>
        <end position="158"/>
    </location>
</feature>
<evidence type="ECO:0008006" key="6">
    <source>
        <dbReference type="Google" id="ProtNLM"/>
    </source>
</evidence>
<dbReference type="InterPro" id="IPR036047">
    <property type="entry name" value="F-box-like_dom_sf"/>
</dbReference>
<organism evidence="4 5">
    <name type="scientific">Apolygus lucorum</name>
    <name type="common">Small green plant bug</name>
    <name type="synonym">Lygocoris lucorum</name>
    <dbReference type="NCBI Taxonomy" id="248454"/>
    <lineage>
        <taxon>Eukaryota</taxon>
        <taxon>Metazoa</taxon>
        <taxon>Ecdysozoa</taxon>
        <taxon>Arthropoda</taxon>
        <taxon>Hexapoda</taxon>
        <taxon>Insecta</taxon>
        <taxon>Pterygota</taxon>
        <taxon>Neoptera</taxon>
        <taxon>Paraneoptera</taxon>
        <taxon>Hemiptera</taxon>
        <taxon>Heteroptera</taxon>
        <taxon>Panheteroptera</taxon>
        <taxon>Cimicomorpha</taxon>
        <taxon>Miridae</taxon>
        <taxon>Mirini</taxon>
        <taxon>Apolygus</taxon>
    </lineage>
</organism>
<protein>
    <recommendedName>
        <fullName evidence="6">RRM domain-containing protein</fullName>
    </recommendedName>
</protein>
<dbReference type="InterPro" id="IPR035979">
    <property type="entry name" value="RBD_domain_sf"/>
</dbReference>
<reference evidence="4" key="1">
    <citation type="journal article" date="2021" name="Mol. Ecol. Resour.">
        <title>Apolygus lucorum genome provides insights into omnivorousness and mesophyll feeding.</title>
        <authorList>
            <person name="Liu Y."/>
            <person name="Liu H."/>
            <person name="Wang H."/>
            <person name="Huang T."/>
            <person name="Liu B."/>
            <person name="Yang B."/>
            <person name="Yin L."/>
            <person name="Li B."/>
            <person name="Zhang Y."/>
            <person name="Zhang S."/>
            <person name="Jiang F."/>
            <person name="Zhang X."/>
            <person name="Ren Y."/>
            <person name="Wang B."/>
            <person name="Wang S."/>
            <person name="Lu Y."/>
            <person name="Wu K."/>
            <person name="Fan W."/>
            <person name="Wang G."/>
        </authorList>
    </citation>
    <scope>NUCLEOTIDE SEQUENCE</scope>
    <source>
        <strain evidence="4">12Hb</strain>
    </source>
</reference>
<dbReference type="PANTHER" id="PTHR13382:SF7">
    <property type="entry name" value="LEUCINE-RICH REPEAT-CONTAINING PROTEIN"/>
    <property type="match status" value="1"/>
</dbReference>
<dbReference type="EMBL" id="WIXP02000007">
    <property type="protein sequence ID" value="KAF6207754.1"/>
    <property type="molecule type" value="Genomic_DNA"/>
</dbReference>
<dbReference type="CDD" id="cd00590">
    <property type="entry name" value="RRM_SF"/>
    <property type="match status" value="1"/>
</dbReference>
<name>A0A6A4K786_APOLU</name>
<dbReference type="PROSITE" id="PS50102">
    <property type="entry name" value="RRM"/>
    <property type="match status" value="1"/>
</dbReference>
<comment type="caution">
    <text evidence="4">The sequence shown here is derived from an EMBL/GenBank/DDBJ whole genome shotgun (WGS) entry which is preliminary data.</text>
</comment>
<evidence type="ECO:0000313" key="5">
    <source>
        <dbReference type="Proteomes" id="UP000466442"/>
    </source>
</evidence>
<dbReference type="InterPro" id="IPR000504">
    <property type="entry name" value="RRM_dom"/>
</dbReference>
<dbReference type="Gene3D" id="3.30.70.330">
    <property type="match status" value="1"/>
</dbReference>
<dbReference type="GO" id="GO:0003723">
    <property type="term" value="F:RNA binding"/>
    <property type="evidence" value="ECO:0007669"/>
    <property type="project" value="UniProtKB-UniRule"/>
</dbReference>
<dbReference type="SUPFAM" id="SSF54928">
    <property type="entry name" value="RNA-binding domain, RBD"/>
    <property type="match status" value="1"/>
</dbReference>
<gene>
    <name evidence="4" type="ORF">GE061_016202</name>
</gene>
<dbReference type="SUPFAM" id="SSF81383">
    <property type="entry name" value="F-box domain"/>
    <property type="match status" value="1"/>
</dbReference>
<dbReference type="OrthoDB" id="549243at2759"/>
<dbReference type="GO" id="GO:0005737">
    <property type="term" value="C:cytoplasm"/>
    <property type="evidence" value="ECO:0007669"/>
    <property type="project" value="TreeGrafter"/>
</dbReference>
<evidence type="ECO:0000256" key="1">
    <source>
        <dbReference type="ARBA" id="ARBA00022786"/>
    </source>
</evidence>
<dbReference type="AlphaFoldDB" id="A0A6A4K786"/>
<dbReference type="Gene3D" id="3.80.10.10">
    <property type="entry name" value="Ribonuclease Inhibitor"/>
    <property type="match status" value="2"/>
</dbReference>
<evidence type="ECO:0000256" key="2">
    <source>
        <dbReference type="ARBA" id="ARBA00022884"/>
    </source>
</evidence>
<dbReference type="Pfam" id="PF00646">
    <property type="entry name" value="F-box"/>
    <property type="match status" value="1"/>
</dbReference>
<dbReference type="InterPro" id="IPR006553">
    <property type="entry name" value="Leu-rich_rpt_Cys-con_subtyp"/>
</dbReference>
<dbReference type="Pfam" id="PF00076">
    <property type="entry name" value="RRM_1"/>
    <property type="match status" value="1"/>
</dbReference>
<dbReference type="InterPro" id="IPR012677">
    <property type="entry name" value="Nucleotide-bd_a/b_plait_sf"/>
</dbReference>
<keyword evidence="5" id="KW-1185">Reference proteome</keyword>
<dbReference type="Pfam" id="PF13516">
    <property type="entry name" value="LRR_6"/>
    <property type="match status" value="1"/>
</dbReference>